<dbReference type="RefSeq" id="WP_155885933.1">
    <property type="nucleotide sequence ID" value="NZ_FNUL01000001.1"/>
</dbReference>
<name>A0A1H5RMM4_9FIRM</name>
<protein>
    <submittedName>
        <fullName evidence="2">Uncharacterized protein</fullName>
    </submittedName>
</protein>
<sequence>MVVLTTLGGEICYEAVKFVVYIAAIVCACMIGGKLRKSSDAKKAAKAREEDK</sequence>
<proteinExistence type="predicted"/>
<keyword evidence="3" id="KW-1185">Reference proteome</keyword>
<reference evidence="2 3" key="1">
    <citation type="submission" date="2016-10" db="EMBL/GenBank/DDBJ databases">
        <authorList>
            <person name="de Groot N.N."/>
        </authorList>
    </citation>
    <scope>NUCLEOTIDE SEQUENCE [LARGE SCALE GENOMIC DNA]</scope>
    <source>
        <strain evidence="2 3">D15d</strain>
    </source>
</reference>
<evidence type="ECO:0000256" key="1">
    <source>
        <dbReference type="SAM" id="Phobius"/>
    </source>
</evidence>
<organism evidence="2 3">
    <name type="scientific">Lachnospira multipara</name>
    <dbReference type="NCBI Taxonomy" id="28051"/>
    <lineage>
        <taxon>Bacteria</taxon>
        <taxon>Bacillati</taxon>
        <taxon>Bacillota</taxon>
        <taxon>Clostridia</taxon>
        <taxon>Lachnospirales</taxon>
        <taxon>Lachnospiraceae</taxon>
        <taxon>Lachnospira</taxon>
    </lineage>
</organism>
<dbReference type="STRING" id="1410661.GCA_000702205_00371"/>
<keyword evidence="1" id="KW-1133">Transmembrane helix</keyword>
<evidence type="ECO:0000313" key="2">
    <source>
        <dbReference type="EMBL" id="SEF38751.1"/>
    </source>
</evidence>
<accession>A0A1H5RMM4</accession>
<dbReference type="EMBL" id="FNUL01000001">
    <property type="protein sequence ID" value="SEF38751.1"/>
    <property type="molecule type" value="Genomic_DNA"/>
</dbReference>
<dbReference type="Proteomes" id="UP000236726">
    <property type="component" value="Unassembled WGS sequence"/>
</dbReference>
<keyword evidence="1" id="KW-0472">Membrane</keyword>
<evidence type="ECO:0000313" key="3">
    <source>
        <dbReference type="Proteomes" id="UP000236726"/>
    </source>
</evidence>
<feature type="transmembrane region" description="Helical" evidence="1">
    <location>
        <begin position="15"/>
        <end position="33"/>
    </location>
</feature>
<dbReference type="AlphaFoldDB" id="A0A1H5RMM4"/>
<keyword evidence="1" id="KW-0812">Transmembrane</keyword>
<gene>
    <name evidence="2" type="ORF">SAMN05216537_10184</name>
</gene>